<sequence>MNKRDKRCPICNEVLERNNDGEHNVGWFTCNDCEKDFDTNL</sequence>
<proteinExistence type="predicted"/>
<evidence type="ECO:0008006" key="2">
    <source>
        <dbReference type="Google" id="ProtNLM"/>
    </source>
</evidence>
<protein>
    <recommendedName>
        <fullName evidence="2">Transcription factor zinc-finger domain-containing protein</fullName>
    </recommendedName>
</protein>
<accession>X1RYH6</accession>
<dbReference type="AlphaFoldDB" id="X1RYH6"/>
<evidence type="ECO:0000313" key="1">
    <source>
        <dbReference type="EMBL" id="GAI68260.1"/>
    </source>
</evidence>
<name>X1RYH6_9ZZZZ</name>
<gene>
    <name evidence="1" type="ORF">S06H3_66512</name>
</gene>
<feature type="non-terminal residue" evidence="1">
    <location>
        <position position="41"/>
    </location>
</feature>
<comment type="caution">
    <text evidence="1">The sequence shown here is derived from an EMBL/GenBank/DDBJ whole genome shotgun (WGS) entry which is preliminary data.</text>
</comment>
<organism evidence="1">
    <name type="scientific">marine sediment metagenome</name>
    <dbReference type="NCBI Taxonomy" id="412755"/>
    <lineage>
        <taxon>unclassified sequences</taxon>
        <taxon>metagenomes</taxon>
        <taxon>ecological metagenomes</taxon>
    </lineage>
</organism>
<dbReference type="EMBL" id="BARV01045376">
    <property type="protein sequence ID" value="GAI68260.1"/>
    <property type="molecule type" value="Genomic_DNA"/>
</dbReference>
<reference evidence="1" key="1">
    <citation type="journal article" date="2014" name="Front. Microbiol.">
        <title>High frequency of phylogenetically diverse reductive dehalogenase-homologous genes in deep subseafloor sedimentary metagenomes.</title>
        <authorList>
            <person name="Kawai M."/>
            <person name="Futagami T."/>
            <person name="Toyoda A."/>
            <person name="Takaki Y."/>
            <person name="Nishi S."/>
            <person name="Hori S."/>
            <person name="Arai W."/>
            <person name="Tsubouchi T."/>
            <person name="Morono Y."/>
            <person name="Uchiyama I."/>
            <person name="Ito T."/>
            <person name="Fujiyama A."/>
            <person name="Inagaki F."/>
            <person name="Takami H."/>
        </authorList>
    </citation>
    <scope>NUCLEOTIDE SEQUENCE</scope>
    <source>
        <strain evidence="1">Expedition CK06-06</strain>
    </source>
</reference>